<dbReference type="OMA" id="IRRIMHL"/>
<proteinExistence type="predicted"/>
<dbReference type="OrthoDB" id="6770905at2759"/>
<dbReference type="EMBL" id="JYDI01001764">
    <property type="protein sequence ID" value="KRY26574.1"/>
    <property type="molecule type" value="Genomic_DNA"/>
</dbReference>
<evidence type="ECO:0000313" key="3">
    <source>
        <dbReference type="Proteomes" id="UP000054653"/>
    </source>
</evidence>
<accession>A0A0V1APF8</accession>
<keyword evidence="3" id="KW-1185">Reference proteome</keyword>
<evidence type="ECO:0000313" key="1">
    <source>
        <dbReference type="EMBL" id="KRY26574.1"/>
    </source>
</evidence>
<evidence type="ECO:0008006" key="4">
    <source>
        <dbReference type="Google" id="ProtNLM"/>
    </source>
</evidence>
<sequence length="121" mass="14407">MLWLLAYPRRQTKKVIDLSEDYSFKMSFDRKRLIHTKHISNSFHRSIKSAAFFTTFYLWEIGFSAMNKIKSKFRSKLQLSNNLRLKLTHIIVDVKESSVKTENKPIVRIHSIMHLTNKHTL</sequence>
<gene>
    <name evidence="1" type="ORF">T03_16933</name>
    <name evidence="2" type="ORF">T03_8231</name>
</gene>
<reference evidence="1 3" key="1">
    <citation type="submission" date="2015-01" db="EMBL/GenBank/DDBJ databases">
        <title>Evolution of Trichinella species and genotypes.</title>
        <authorList>
            <person name="Korhonen P.K."/>
            <person name="Edoardo P."/>
            <person name="Giuseppe L.R."/>
            <person name="Gasser R.B."/>
        </authorList>
    </citation>
    <scope>NUCLEOTIDE SEQUENCE [LARGE SCALE GENOMIC DNA]</scope>
    <source>
        <strain evidence="1">ISS120</strain>
    </source>
</reference>
<organism evidence="1 3">
    <name type="scientific">Trichinella britovi</name>
    <name type="common">Parasitic roundworm</name>
    <dbReference type="NCBI Taxonomy" id="45882"/>
    <lineage>
        <taxon>Eukaryota</taxon>
        <taxon>Metazoa</taxon>
        <taxon>Ecdysozoa</taxon>
        <taxon>Nematoda</taxon>
        <taxon>Enoplea</taxon>
        <taxon>Dorylaimia</taxon>
        <taxon>Trichinellida</taxon>
        <taxon>Trichinellidae</taxon>
        <taxon>Trichinella</taxon>
    </lineage>
</organism>
<dbReference type="AlphaFoldDB" id="A0A0V1APF8"/>
<feature type="non-terminal residue" evidence="1">
    <location>
        <position position="121"/>
    </location>
</feature>
<comment type="caution">
    <text evidence="1">The sequence shown here is derived from an EMBL/GenBank/DDBJ whole genome shotgun (WGS) entry which is preliminary data.</text>
</comment>
<dbReference type="Proteomes" id="UP000054653">
    <property type="component" value="Unassembled WGS sequence"/>
</dbReference>
<dbReference type="EMBL" id="JYDI01001524">
    <property type="protein sequence ID" value="KRY29101.1"/>
    <property type="molecule type" value="Genomic_DNA"/>
</dbReference>
<protein>
    <recommendedName>
        <fullName evidence="4">SCAN domain-containing protein 3</fullName>
    </recommendedName>
</protein>
<evidence type="ECO:0000313" key="2">
    <source>
        <dbReference type="EMBL" id="KRY29101.1"/>
    </source>
</evidence>
<name>A0A0V1APF8_TRIBR</name>